<dbReference type="PANTHER" id="PTHR21389">
    <property type="entry name" value="P53 INDUCED PROTEIN"/>
    <property type="match status" value="1"/>
</dbReference>
<feature type="transmembrane region" description="Helical" evidence="6">
    <location>
        <begin position="167"/>
        <end position="192"/>
    </location>
</feature>
<gene>
    <name evidence="7" type="ORF">CVLEPA_LOCUS4391</name>
</gene>
<evidence type="ECO:0000256" key="3">
    <source>
        <dbReference type="ARBA" id="ARBA00022692"/>
    </source>
</evidence>
<organism evidence="7 8">
    <name type="scientific">Clavelina lepadiformis</name>
    <name type="common">Light-bulb sea squirt</name>
    <name type="synonym">Ascidia lepadiformis</name>
    <dbReference type="NCBI Taxonomy" id="159417"/>
    <lineage>
        <taxon>Eukaryota</taxon>
        <taxon>Metazoa</taxon>
        <taxon>Chordata</taxon>
        <taxon>Tunicata</taxon>
        <taxon>Ascidiacea</taxon>
        <taxon>Aplousobranchia</taxon>
        <taxon>Clavelinidae</taxon>
        <taxon>Clavelina</taxon>
    </lineage>
</organism>
<evidence type="ECO:0000256" key="6">
    <source>
        <dbReference type="SAM" id="Phobius"/>
    </source>
</evidence>
<dbReference type="Pfam" id="PF07264">
    <property type="entry name" value="EI24"/>
    <property type="match status" value="1"/>
</dbReference>
<comment type="similarity">
    <text evidence="2">Belongs to the EI24 family.</text>
</comment>
<dbReference type="Proteomes" id="UP001642483">
    <property type="component" value="Unassembled WGS sequence"/>
</dbReference>
<proteinExistence type="inferred from homology"/>
<comment type="subcellular location">
    <subcellularLocation>
        <location evidence="1">Membrane</location>
        <topology evidence="1">Multi-pass membrane protein</topology>
    </subcellularLocation>
</comment>
<evidence type="ECO:0000256" key="4">
    <source>
        <dbReference type="ARBA" id="ARBA00022989"/>
    </source>
</evidence>
<accession>A0ABP0F8I1</accession>
<keyword evidence="3 6" id="KW-0812">Transmembrane</keyword>
<evidence type="ECO:0000256" key="2">
    <source>
        <dbReference type="ARBA" id="ARBA00010970"/>
    </source>
</evidence>
<keyword evidence="4 6" id="KW-1133">Transmembrane helix</keyword>
<dbReference type="PANTHER" id="PTHR21389:SF0">
    <property type="entry name" value="ETOPOSIDE-INDUCED PROTEIN 2.4 HOMOLOG"/>
    <property type="match status" value="1"/>
</dbReference>
<name>A0ABP0F8I1_CLALP</name>
<protein>
    <recommendedName>
        <fullName evidence="9">Etoposide-induced protein 2.4-like protein</fullName>
    </recommendedName>
</protein>
<keyword evidence="5 6" id="KW-0472">Membrane</keyword>
<evidence type="ECO:0000313" key="8">
    <source>
        <dbReference type="Proteomes" id="UP001642483"/>
    </source>
</evidence>
<feature type="transmembrane region" description="Helical" evidence="6">
    <location>
        <begin position="12"/>
        <end position="29"/>
    </location>
</feature>
<evidence type="ECO:0000313" key="7">
    <source>
        <dbReference type="EMBL" id="CAK8674719.1"/>
    </source>
</evidence>
<feature type="transmembrane region" description="Helical" evidence="6">
    <location>
        <begin position="115"/>
        <end position="146"/>
    </location>
</feature>
<evidence type="ECO:0008006" key="9">
    <source>
        <dbReference type="Google" id="ProtNLM"/>
    </source>
</evidence>
<evidence type="ECO:0000256" key="1">
    <source>
        <dbReference type="ARBA" id="ARBA00004141"/>
    </source>
</evidence>
<dbReference type="EMBL" id="CAWYQH010000013">
    <property type="protein sequence ID" value="CAK8674719.1"/>
    <property type="molecule type" value="Genomic_DNA"/>
</dbReference>
<feature type="transmembrane region" description="Helical" evidence="6">
    <location>
        <begin position="236"/>
        <end position="265"/>
    </location>
</feature>
<sequence>MLVETWNCFVQFWLGFKDSLYGIIWILLLDQKIEQDKCDKQNASAAINKGFANGDLNGTKQRLGNRASGLMIIRVFKCSTLNGVAWLCIYSLNRLLLVSSALWRDSDKDDNPGSWHFVGVILFYIFSASFIFPLNIIIKAVTRLWFNDFLKKTHEPLYKQLKAFSRFFADLIYGAFIAFFFLLQAFAIKHIFIEEIAYIMYCVHLCLLYALYAFEYKWFFMGIAFNARLQFIHRNWLYFCGFGLPLFVAMYFSTLLFSILLPFFVVSAIQASAPRDKCAIDFKIFRPTTALSNFIFCKVFRFINQHVIR</sequence>
<evidence type="ECO:0000256" key="5">
    <source>
        <dbReference type="ARBA" id="ARBA00023136"/>
    </source>
</evidence>
<keyword evidence="8" id="KW-1185">Reference proteome</keyword>
<comment type="caution">
    <text evidence="7">The sequence shown here is derived from an EMBL/GenBank/DDBJ whole genome shotgun (WGS) entry which is preliminary data.</text>
</comment>
<feature type="transmembrane region" description="Helical" evidence="6">
    <location>
        <begin position="84"/>
        <end position="103"/>
    </location>
</feature>
<dbReference type="InterPro" id="IPR059112">
    <property type="entry name" value="CysZ/EI24"/>
</dbReference>
<feature type="transmembrane region" description="Helical" evidence="6">
    <location>
        <begin position="198"/>
        <end position="215"/>
    </location>
</feature>
<reference evidence="7 8" key="1">
    <citation type="submission" date="2024-02" db="EMBL/GenBank/DDBJ databases">
        <authorList>
            <person name="Daric V."/>
            <person name="Darras S."/>
        </authorList>
    </citation>
    <scope>NUCLEOTIDE SEQUENCE [LARGE SCALE GENOMIC DNA]</scope>
</reference>